<evidence type="ECO:0000313" key="2">
    <source>
        <dbReference type="Proteomes" id="UP000001935"/>
    </source>
</evidence>
<reference evidence="1" key="1">
    <citation type="submission" date="2006-01" db="EMBL/GenBank/DDBJ databases">
        <title>Complete sequence of Anaeromyxobacter dehalogenans 2CP-C.</title>
        <authorList>
            <consortium name="US DOE Joint Genome Institute"/>
            <person name="Copeland A."/>
            <person name="Lucas S."/>
            <person name="Lapidus A."/>
            <person name="Barry K."/>
            <person name="Detter J.C."/>
            <person name="Glavina T."/>
            <person name="Hammon N."/>
            <person name="Israni S."/>
            <person name="Pitluck S."/>
            <person name="Brettin T."/>
            <person name="Bruce D."/>
            <person name="Han C."/>
            <person name="Tapia R."/>
            <person name="Gilna P."/>
            <person name="Kiss H."/>
            <person name="Schmutz J."/>
            <person name="Larimer F."/>
            <person name="Land M."/>
            <person name="Kyrpides N."/>
            <person name="Anderson I."/>
            <person name="Sanford R.A."/>
            <person name="Ritalahti K.M."/>
            <person name="Thomas H.S."/>
            <person name="Kirby J.R."/>
            <person name="Zhulin I.B."/>
            <person name="Loeffler F.E."/>
            <person name="Richardson P."/>
        </authorList>
    </citation>
    <scope>NUCLEOTIDE SEQUENCE</scope>
    <source>
        <strain evidence="1">2CP-C</strain>
    </source>
</reference>
<evidence type="ECO:0000313" key="1">
    <source>
        <dbReference type="EMBL" id="ABC83395.1"/>
    </source>
</evidence>
<dbReference type="AlphaFoldDB" id="Q2IFP0"/>
<dbReference type="EMBL" id="CP000251">
    <property type="protein sequence ID" value="ABC83395.1"/>
    <property type="molecule type" value="Genomic_DNA"/>
</dbReference>
<name>Q2IFP0_ANADE</name>
<protein>
    <submittedName>
        <fullName evidence="1">Uncharacterized protein</fullName>
    </submittedName>
</protein>
<accession>Q2IFP0</accession>
<dbReference type="STRING" id="290397.Adeh_3629"/>
<proteinExistence type="predicted"/>
<gene>
    <name evidence="1" type="ordered locus">Adeh_3629</name>
</gene>
<dbReference type="Proteomes" id="UP000001935">
    <property type="component" value="Chromosome"/>
</dbReference>
<dbReference type="HOGENOM" id="CLU_2010483_0_0_7"/>
<dbReference type="KEGG" id="ade:Adeh_3629"/>
<organism evidence="1 2">
    <name type="scientific">Anaeromyxobacter dehalogenans (strain 2CP-C)</name>
    <dbReference type="NCBI Taxonomy" id="290397"/>
    <lineage>
        <taxon>Bacteria</taxon>
        <taxon>Pseudomonadati</taxon>
        <taxon>Myxococcota</taxon>
        <taxon>Myxococcia</taxon>
        <taxon>Myxococcales</taxon>
        <taxon>Cystobacterineae</taxon>
        <taxon>Anaeromyxobacteraceae</taxon>
        <taxon>Anaeromyxobacter</taxon>
    </lineage>
</organism>
<sequence>MPSWWRCSECRCPWTTADRRRRRAGLPPLTIAARTCSPTCSRARARRLAEARWARAKRVRIREPRGAAWSCSECGVGWGEALERRRARGLRELMRRRARTCSPECGIARARRRNLERLGVSRR</sequence>